<dbReference type="PRINTS" id="PR00885">
    <property type="entry name" value="BCTERIALGSPH"/>
</dbReference>
<protein>
    <submittedName>
        <fullName evidence="7">Prepilin-type N-terminal cleavage/methylation domain-containing protein</fullName>
    </submittedName>
</protein>
<evidence type="ECO:0000256" key="6">
    <source>
        <dbReference type="SAM" id="Phobius"/>
    </source>
</evidence>
<evidence type="ECO:0000313" key="7">
    <source>
        <dbReference type="EMBL" id="TXR54225.1"/>
    </source>
</evidence>
<dbReference type="GO" id="GO:0016020">
    <property type="term" value="C:membrane"/>
    <property type="evidence" value="ECO:0007669"/>
    <property type="project" value="UniProtKB-SubCell"/>
</dbReference>
<proteinExistence type="predicted"/>
<reference evidence="7 8" key="1">
    <citation type="submission" date="2019-07" db="EMBL/GenBank/DDBJ databases">
        <title>Reinekea sp. strain SSH23 genome sequencing and assembly.</title>
        <authorList>
            <person name="Kim I."/>
        </authorList>
    </citation>
    <scope>NUCLEOTIDE SEQUENCE [LARGE SCALE GENOMIC DNA]</scope>
    <source>
        <strain evidence="7 8">SSH23</strain>
    </source>
</reference>
<dbReference type="NCBIfam" id="TIGR02532">
    <property type="entry name" value="IV_pilin_GFxxxE"/>
    <property type="match status" value="1"/>
</dbReference>
<dbReference type="InterPro" id="IPR012902">
    <property type="entry name" value="N_methyl_site"/>
</dbReference>
<dbReference type="EMBL" id="VKAD01000001">
    <property type="protein sequence ID" value="TXR54225.1"/>
    <property type="molecule type" value="Genomic_DNA"/>
</dbReference>
<dbReference type="OrthoDB" id="6198957at2"/>
<evidence type="ECO:0000256" key="4">
    <source>
        <dbReference type="ARBA" id="ARBA00022989"/>
    </source>
</evidence>
<dbReference type="AlphaFoldDB" id="A0A5C8Z7Z7"/>
<accession>A0A5C8Z7Z7</accession>
<keyword evidence="4 6" id="KW-1133">Transmembrane helix</keyword>
<comment type="subcellular location">
    <subcellularLocation>
        <location evidence="1">Membrane</location>
        <topology evidence="1">Single-pass membrane protein</topology>
    </subcellularLocation>
</comment>
<evidence type="ECO:0000313" key="8">
    <source>
        <dbReference type="Proteomes" id="UP000321764"/>
    </source>
</evidence>
<dbReference type="Pfam" id="PF07963">
    <property type="entry name" value="N_methyl"/>
    <property type="match status" value="1"/>
</dbReference>
<comment type="caution">
    <text evidence="7">The sequence shown here is derived from an EMBL/GenBank/DDBJ whole genome shotgun (WGS) entry which is preliminary data.</text>
</comment>
<dbReference type="Proteomes" id="UP000321764">
    <property type="component" value="Unassembled WGS sequence"/>
</dbReference>
<dbReference type="GO" id="GO:0015628">
    <property type="term" value="P:protein secretion by the type II secretion system"/>
    <property type="evidence" value="ECO:0007669"/>
    <property type="project" value="InterPro"/>
</dbReference>
<keyword evidence="8" id="KW-1185">Reference proteome</keyword>
<sequence length="208" mass="22629">MKPLPMLKSNSSSLLPAHPNKRLQTGLTLIELIIAIVIISIAAVAISATLGRQVLFNVDPMLQSQAQLLARSYLQEVSSKAFFDPSNDPRLQSGLTQAEVSAALLDQSQSASSNNRSTWDNLYEYHDYSDNIRDINGNLITELAAYQVAIDIDVSAGLTLDTLSNSSTCPATIARIDISVTDPSNQVTRLSGYRTAYWDESTYWAGGC</sequence>
<dbReference type="PROSITE" id="PS00409">
    <property type="entry name" value="PROKAR_NTER_METHYL"/>
    <property type="match status" value="1"/>
</dbReference>
<evidence type="ECO:0000256" key="5">
    <source>
        <dbReference type="ARBA" id="ARBA00023136"/>
    </source>
</evidence>
<name>A0A5C8Z7Z7_9GAMM</name>
<keyword evidence="2" id="KW-0488">Methylation</keyword>
<dbReference type="GO" id="GO:0015627">
    <property type="term" value="C:type II protein secretion system complex"/>
    <property type="evidence" value="ECO:0007669"/>
    <property type="project" value="InterPro"/>
</dbReference>
<organism evidence="7 8">
    <name type="scientific">Reinekea thalattae</name>
    <dbReference type="NCBI Taxonomy" id="2593301"/>
    <lineage>
        <taxon>Bacteria</taxon>
        <taxon>Pseudomonadati</taxon>
        <taxon>Pseudomonadota</taxon>
        <taxon>Gammaproteobacteria</taxon>
        <taxon>Oceanospirillales</taxon>
        <taxon>Saccharospirillaceae</taxon>
        <taxon>Reinekea</taxon>
    </lineage>
</organism>
<keyword evidence="5 6" id="KW-0472">Membrane</keyword>
<dbReference type="RefSeq" id="WP_147713623.1">
    <property type="nucleotide sequence ID" value="NZ_VKAD01000001.1"/>
</dbReference>
<gene>
    <name evidence="7" type="ORF">FME95_06725</name>
</gene>
<evidence type="ECO:0000256" key="2">
    <source>
        <dbReference type="ARBA" id="ARBA00022481"/>
    </source>
</evidence>
<dbReference type="InterPro" id="IPR002416">
    <property type="entry name" value="T2SS_protein-GspH"/>
</dbReference>
<evidence type="ECO:0000256" key="3">
    <source>
        <dbReference type="ARBA" id="ARBA00022692"/>
    </source>
</evidence>
<feature type="transmembrane region" description="Helical" evidence="6">
    <location>
        <begin position="29"/>
        <end position="50"/>
    </location>
</feature>
<keyword evidence="3 6" id="KW-0812">Transmembrane</keyword>
<evidence type="ECO:0000256" key="1">
    <source>
        <dbReference type="ARBA" id="ARBA00004167"/>
    </source>
</evidence>